<feature type="transmembrane region" description="Helical" evidence="5">
    <location>
        <begin position="387"/>
        <end position="407"/>
    </location>
</feature>
<keyword evidence="2 5" id="KW-0812">Transmembrane</keyword>
<protein>
    <submittedName>
        <fullName evidence="7">MFS family permease</fullName>
    </submittedName>
</protein>
<feature type="transmembrane region" description="Helical" evidence="5">
    <location>
        <begin position="147"/>
        <end position="167"/>
    </location>
</feature>
<feature type="transmembrane region" description="Helical" evidence="5">
    <location>
        <begin position="274"/>
        <end position="292"/>
    </location>
</feature>
<name>A0A839QW17_9MICC</name>
<evidence type="ECO:0000256" key="2">
    <source>
        <dbReference type="ARBA" id="ARBA00022692"/>
    </source>
</evidence>
<dbReference type="PROSITE" id="PS50850">
    <property type="entry name" value="MFS"/>
    <property type="match status" value="1"/>
</dbReference>
<organism evidence="7 8">
    <name type="scientific">Paeniglutamicibacter cryotolerans</name>
    <dbReference type="NCBI Taxonomy" id="670079"/>
    <lineage>
        <taxon>Bacteria</taxon>
        <taxon>Bacillati</taxon>
        <taxon>Actinomycetota</taxon>
        <taxon>Actinomycetes</taxon>
        <taxon>Micrococcales</taxon>
        <taxon>Micrococcaceae</taxon>
        <taxon>Paeniglutamicibacter</taxon>
    </lineage>
</organism>
<feature type="transmembrane region" description="Helical" evidence="5">
    <location>
        <begin position="324"/>
        <end position="342"/>
    </location>
</feature>
<feature type="transmembrane region" description="Helical" evidence="5">
    <location>
        <begin position="62"/>
        <end position="81"/>
    </location>
</feature>
<comment type="subcellular location">
    <subcellularLocation>
        <location evidence="1">Cell membrane</location>
        <topology evidence="1">Multi-pass membrane protein</topology>
    </subcellularLocation>
</comment>
<feature type="transmembrane region" description="Helical" evidence="5">
    <location>
        <begin position="33"/>
        <end position="50"/>
    </location>
</feature>
<evidence type="ECO:0000256" key="5">
    <source>
        <dbReference type="SAM" id="Phobius"/>
    </source>
</evidence>
<comment type="caution">
    <text evidence="7">The sequence shown here is derived from an EMBL/GenBank/DDBJ whole genome shotgun (WGS) entry which is preliminary data.</text>
</comment>
<feature type="domain" description="Major facilitator superfamily (MFS) profile" evidence="6">
    <location>
        <begin position="227"/>
        <end position="423"/>
    </location>
</feature>
<evidence type="ECO:0000256" key="1">
    <source>
        <dbReference type="ARBA" id="ARBA00004651"/>
    </source>
</evidence>
<dbReference type="PANTHER" id="PTHR23542:SF1">
    <property type="entry name" value="MAJOR FACILITATOR SUPERFAMILY (MFS) PROFILE DOMAIN-CONTAINING PROTEIN"/>
    <property type="match status" value="1"/>
</dbReference>
<reference evidence="7 8" key="1">
    <citation type="submission" date="2020-08" db="EMBL/GenBank/DDBJ databases">
        <title>Sequencing the genomes of 1000 actinobacteria strains.</title>
        <authorList>
            <person name="Klenk H.-P."/>
        </authorList>
    </citation>
    <scope>NUCLEOTIDE SEQUENCE [LARGE SCALE GENOMIC DNA]</scope>
    <source>
        <strain evidence="7 8">DSM 22826</strain>
    </source>
</reference>
<feature type="transmembrane region" description="Helical" evidence="5">
    <location>
        <begin position="362"/>
        <end position="381"/>
    </location>
</feature>
<dbReference type="InterPro" id="IPR011701">
    <property type="entry name" value="MFS"/>
</dbReference>
<dbReference type="GO" id="GO:0005886">
    <property type="term" value="C:plasma membrane"/>
    <property type="evidence" value="ECO:0007669"/>
    <property type="project" value="UniProtKB-SubCell"/>
</dbReference>
<keyword evidence="3 5" id="KW-1133">Transmembrane helix</keyword>
<keyword evidence="4 5" id="KW-0472">Membrane</keyword>
<evidence type="ECO:0000259" key="6">
    <source>
        <dbReference type="PROSITE" id="PS50850"/>
    </source>
</evidence>
<proteinExistence type="predicted"/>
<sequence>MGMIARLPHSALGMLLLLHLVNTLGKDWGSAGLVVALMTVGIAVGAPWRGHMVDKHGLRRALVPSIIVELVVWMLAPHVGFTLLMPLVFIGGLFSLPVFSVVRTSLGVMTTGQNRRSAFALDAISTEMVFIIGPAAAGIVATQINTSVGMTAIAIAASGSGLLLLWLNPPTSSEHPGAVRVRDADAESAGAEVAMIASAPAHLAMAEGELLTAGLKSTKARVARRGRSFKSRFGWVSAGVIAVFIAASGAGLVLSGSEVGIVALLDEHGNSGQLGIVFFFWCFSSLIGGLIYGSLKRSISPIVLLLAMSVLTIPMMFATDTWTLAILSIFSGMLCAPVLSAASERLTELVPEKRRGEAMGWYGSALTGGTALGSPLTGMTIDAMGPGAGFLGVGILGSAICLAALFVQSLRRRRAMARVLASR</sequence>
<dbReference type="EMBL" id="JACHVS010000001">
    <property type="protein sequence ID" value="MBB2996201.1"/>
    <property type="molecule type" value="Genomic_DNA"/>
</dbReference>
<dbReference type="AlphaFoldDB" id="A0A839QW17"/>
<dbReference type="GO" id="GO:0022857">
    <property type="term" value="F:transmembrane transporter activity"/>
    <property type="evidence" value="ECO:0007669"/>
    <property type="project" value="InterPro"/>
</dbReference>
<feature type="transmembrane region" description="Helical" evidence="5">
    <location>
        <begin position="87"/>
        <end position="106"/>
    </location>
</feature>
<dbReference type="InterPro" id="IPR036259">
    <property type="entry name" value="MFS_trans_sf"/>
</dbReference>
<feature type="transmembrane region" description="Helical" evidence="5">
    <location>
        <begin position="299"/>
        <end position="318"/>
    </location>
</feature>
<dbReference type="Pfam" id="PF07690">
    <property type="entry name" value="MFS_1"/>
    <property type="match status" value="1"/>
</dbReference>
<gene>
    <name evidence="7" type="ORF">E9229_002392</name>
</gene>
<evidence type="ECO:0000313" key="8">
    <source>
        <dbReference type="Proteomes" id="UP000523000"/>
    </source>
</evidence>
<feature type="transmembrane region" description="Helical" evidence="5">
    <location>
        <begin position="233"/>
        <end position="254"/>
    </location>
</feature>
<dbReference type="SUPFAM" id="SSF103473">
    <property type="entry name" value="MFS general substrate transporter"/>
    <property type="match status" value="1"/>
</dbReference>
<dbReference type="PANTHER" id="PTHR23542">
    <property type="match status" value="1"/>
</dbReference>
<feature type="transmembrane region" description="Helical" evidence="5">
    <location>
        <begin position="118"/>
        <end position="141"/>
    </location>
</feature>
<dbReference type="InterPro" id="IPR020846">
    <property type="entry name" value="MFS_dom"/>
</dbReference>
<dbReference type="Proteomes" id="UP000523000">
    <property type="component" value="Unassembled WGS sequence"/>
</dbReference>
<evidence type="ECO:0000256" key="3">
    <source>
        <dbReference type="ARBA" id="ARBA00022989"/>
    </source>
</evidence>
<keyword evidence="8" id="KW-1185">Reference proteome</keyword>
<dbReference type="Gene3D" id="1.20.1250.20">
    <property type="entry name" value="MFS general substrate transporter like domains"/>
    <property type="match status" value="1"/>
</dbReference>
<evidence type="ECO:0000256" key="4">
    <source>
        <dbReference type="ARBA" id="ARBA00023136"/>
    </source>
</evidence>
<evidence type="ECO:0000313" key="7">
    <source>
        <dbReference type="EMBL" id="MBB2996201.1"/>
    </source>
</evidence>
<accession>A0A839QW17</accession>